<evidence type="ECO:0008006" key="3">
    <source>
        <dbReference type="Google" id="ProtNLM"/>
    </source>
</evidence>
<organism evidence="1 2">
    <name type="scientific">Candidatus Komeilibacteria bacterium CG11_big_fil_rev_8_21_14_0_20_36_20</name>
    <dbReference type="NCBI Taxonomy" id="1974477"/>
    <lineage>
        <taxon>Bacteria</taxon>
        <taxon>Candidatus Komeiliibacteriota</taxon>
    </lineage>
</organism>
<dbReference type="EMBL" id="PCWQ01000013">
    <property type="protein sequence ID" value="PIR06388.1"/>
    <property type="molecule type" value="Genomic_DNA"/>
</dbReference>
<dbReference type="Proteomes" id="UP000230564">
    <property type="component" value="Unassembled WGS sequence"/>
</dbReference>
<accession>A0A2H0NBW3</accession>
<dbReference type="GO" id="GO:0070694">
    <property type="term" value="F:5-hydroxymethyl-dUMP N-hydrolase activity"/>
    <property type="evidence" value="ECO:0007669"/>
    <property type="project" value="TreeGrafter"/>
</dbReference>
<dbReference type="InterPro" id="IPR051239">
    <property type="entry name" value="2'-dNMP_N-hydrolase"/>
</dbReference>
<dbReference type="PANTHER" id="PTHR15364:SF0">
    <property type="entry name" value="2'-DEOXYNUCLEOSIDE 5'-PHOSPHATE N-HYDROLASE 1"/>
    <property type="match status" value="1"/>
</dbReference>
<dbReference type="AlphaFoldDB" id="A0A2H0NBW3"/>
<dbReference type="Gene3D" id="3.40.50.450">
    <property type="match status" value="1"/>
</dbReference>
<gene>
    <name evidence="1" type="ORF">COV55_03840</name>
</gene>
<dbReference type="Pfam" id="PF05014">
    <property type="entry name" value="Nuc_deoxyrib_tr"/>
    <property type="match status" value="1"/>
</dbReference>
<dbReference type="SUPFAM" id="SSF52309">
    <property type="entry name" value="N-(deoxy)ribosyltransferase-like"/>
    <property type="match status" value="1"/>
</dbReference>
<protein>
    <recommendedName>
        <fullName evidence="3">2'-deoxynucleoside 5'-phosphate N-hydrolase 1</fullName>
    </recommendedName>
</protein>
<reference evidence="1 2" key="1">
    <citation type="submission" date="2017-09" db="EMBL/GenBank/DDBJ databases">
        <title>Depth-based differentiation of microbial function through sediment-hosted aquifers and enrichment of novel symbionts in the deep terrestrial subsurface.</title>
        <authorList>
            <person name="Probst A.J."/>
            <person name="Ladd B."/>
            <person name="Jarett J.K."/>
            <person name="Geller-Mcgrath D.E."/>
            <person name="Sieber C.M."/>
            <person name="Emerson J.B."/>
            <person name="Anantharaman K."/>
            <person name="Thomas B.C."/>
            <person name="Malmstrom R."/>
            <person name="Stieglmeier M."/>
            <person name="Klingl A."/>
            <person name="Woyke T."/>
            <person name="Ryan C.M."/>
            <person name="Banfield J.F."/>
        </authorList>
    </citation>
    <scope>NUCLEOTIDE SEQUENCE [LARGE SCALE GENOMIC DNA]</scope>
    <source>
        <strain evidence="1">CG11_big_fil_rev_8_21_14_0_20_36_20</strain>
    </source>
</reference>
<dbReference type="InterPro" id="IPR007710">
    <property type="entry name" value="Nucleoside_deoxyribTrfase"/>
</dbReference>
<proteinExistence type="predicted"/>
<sequence>MGLNNKKIVYFAGAIRGERIMEKIIKDIVAYIKNLGLQVLTEHVGADDPIASFADKIGKTKKDLTAEDIEEQDIQWLNQATHVIAEISGASTGTGREIEYARTKGDFGKVPAIILCLYQIEREFYASPMIRGMSNNRYPNIIIKSYIDINQAKEIINEFLNK</sequence>
<dbReference type="PANTHER" id="PTHR15364">
    <property type="entry name" value="2'-DEOXYNUCLEOSIDE 5'-PHOSPHATE N-HYDROLASE 1"/>
    <property type="match status" value="1"/>
</dbReference>
<name>A0A2H0NBW3_9BACT</name>
<comment type="caution">
    <text evidence="1">The sequence shown here is derived from an EMBL/GenBank/DDBJ whole genome shotgun (WGS) entry which is preliminary data.</text>
</comment>
<evidence type="ECO:0000313" key="2">
    <source>
        <dbReference type="Proteomes" id="UP000230564"/>
    </source>
</evidence>
<dbReference type="GO" id="GO:0009159">
    <property type="term" value="P:deoxyribonucleoside monophosphate catabolic process"/>
    <property type="evidence" value="ECO:0007669"/>
    <property type="project" value="TreeGrafter"/>
</dbReference>
<evidence type="ECO:0000313" key="1">
    <source>
        <dbReference type="EMBL" id="PIR06388.1"/>
    </source>
</evidence>